<comment type="caution">
    <text evidence="4">The sequence shown here is derived from an EMBL/GenBank/DDBJ whole genome shotgun (WGS) entry which is preliminary data.</text>
</comment>
<dbReference type="SUPFAM" id="SSF52972">
    <property type="entry name" value="ITPase-like"/>
    <property type="match status" value="1"/>
</dbReference>
<reference evidence="5" key="1">
    <citation type="journal article" date="2019" name="Int. J. Syst. Evol. Microbiol.">
        <title>The Global Catalogue of Microorganisms (GCM) 10K type strain sequencing project: providing services to taxonomists for standard genome sequencing and annotation.</title>
        <authorList>
            <consortium name="The Broad Institute Genomics Platform"/>
            <consortium name="The Broad Institute Genome Sequencing Center for Infectious Disease"/>
            <person name="Wu L."/>
            <person name="Ma J."/>
        </authorList>
    </citation>
    <scope>NUCLEOTIDE SEQUENCE [LARGE SCALE GENOMIC DNA]</scope>
    <source>
        <strain evidence="5">CCUG 54527</strain>
    </source>
</reference>
<dbReference type="InterPro" id="IPR029001">
    <property type="entry name" value="ITPase-like_fam"/>
</dbReference>
<accession>A0ABW1L927</accession>
<proteinExistence type="inferred from homology"/>
<evidence type="ECO:0000256" key="3">
    <source>
        <dbReference type="HAMAP-Rule" id="MF_00528"/>
    </source>
</evidence>
<comment type="caution">
    <text evidence="3">Lacks conserved residue(s) required for the propagation of feature annotation.</text>
</comment>
<dbReference type="PANTHER" id="PTHR43213">
    <property type="entry name" value="BIFUNCTIONAL DTTP/UTP PYROPHOSPHATASE/METHYLTRANSFERASE PROTEIN-RELATED"/>
    <property type="match status" value="1"/>
</dbReference>
<dbReference type="GO" id="GO:0016787">
    <property type="term" value="F:hydrolase activity"/>
    <property type="evidence" value="ECO:0007669"/>
    <property type="project" value="UniProtKB-KW"/>
</dbReference>
<comment type="function">
    <text evidence="3">Nucleoside triphosphate pyrophosphatase that hydrolyzes dTTP and UTP. May have a dual role in cell division arrest and in preventing the incorporation of modified nucleotides into cellular nucleic acids.</text>
</comment>
<protein>
    <recommendedName>
        <fullName evidence="3">dTTP/UTP pyrophosphatase</fullName>
        <shortName evidence="3">dTTPase/UTPase</shortName>
        <ecNumber evidence="3">3.6.1.9</ecNumber>
    </recommendedName>
    <alternativeName>
        <fullName evidence="3">Nucleoside triphosphate pyrophosphatase</fullName>
    </alternativeName>
    <alternativeName>
        <fullName evidence="3">Nucleotide pyrophosphatase</fullName>
        <shortName evidence="3">Nucleotide PPase</shortName>
    </alternativeName>
</protein>
<feature type="site" description="Important for substrate specificity" evidence="3">
    <location>
        <position position="17"/>
    </location>
</feature>
<dbReference type="Gene3D" id="3.90.950.10">
    <property type="match status" value="1"/>
</dbReference>
<dbReference type="Pfam" id="PF02545">
    <property type="entry name" value="Maf"/>
    <property type="match status" value="1"/>
</dbReference>
<evidence type="ECO:0000313" key="4">
    <source>
        <dbReference type="EMBL" id="MFC6039741.1"/>
    </source>
</evidence>
<keyword evidence="5" id="KW-1185">Reference proteome</keyword>
<dbReference type="EMBL" id="JBHSRI010000018">
    <property type="protein sequence ID" value="MFC6039741.1"/>
    <property type="molecule type" value="Genomic_DNA"/>
</dbReference>
<dbReference type="RefSeq" id="WP_377733897.1">
    <property type="nucleotide sequence ID" value="NZ_JBHSRI010000018.1"/>
</dbReference>
<comment type="subcellular location">
    <subcellularLocation>
        <location evidence="3">Cytoplasm</location>
    </subcellularLocation>
</comment>
<dbReference type="Proteomes" id="UP001596170">
    <property type="component" value="Unassembled WGS sequence"/>
</dbReference>
<dbReference type="PANTHER" id="PTHR43213:SF5">
    <property type="entry name" value="BIFUNCTIONAL DTTP_UTP PYROPHOSPHATASE_METHYLTRANSFERASE PROTEIN-RELATED"/>
    <property type="match status" value="1"/>
</dbReference>
<name>A0ABW1L927_9BACL</name>
<feature type="site" description="Important for substrate specificity" evidence="3">
    <location>
        <position position="157"/>
    </location>
</feature>
<comment type="catalytic activity">
    <reaction evidence="3">
        <text>dTTP + H2O = dTMP + diphosphate + H(+)</text>
        <dbReference type="Rhea" id="RHEA:28534"/>
        <dbReference type="ChEBI" id="CHEBI:15377"/>
        <dbReference type="ChEBI" id="CHEBI:15378"/>
        <dbReference type="ChEBI" id="CHEBI:33019"/>
        <dbReference type="ChEBI" id="CHEBI:37568"/>
        <dbReference type="ChEBI" id="CHEBI:63528"/>
        <dbReference type="EC" id="3.6.1.9"/>
    </reaction>
</comment>
<feature type="site" description="Important for substrate specificity" evidence="3">
    <location>
        <position position="75"/>
    </location>
</feature>
<dbReference type="HAMAP" id="MF_00528">
    <property type="entry name" value="Maf"/>
    <property type="match status" value="1"/>
</dbReference>
<keyword evidence="3" id="KW-0963">Cytoplasm</keyword>
<keyword evidence="2 3" id="KW-0378">Hydrolase</keyword>
<evidence type="ECO:0000313" key="5">
    <source>
        <dbReference type="Proteomes" id="UP001596170"/>
    </source>
</evidence>
<evidence type="ECO:0000256" key="2">
    <source>
        <dbReference type="ARBA" id="ARBA00022801"/>
    </source>
</evidence>
<dbReference type="CDD" id="cd00555">
    <property type="entry name" value="Maf"/>
    <property type="match status" value="1"/>
</dbReference>
<feature type="active site" description="Proton acceptor" evidence="3">
    <location>
        <position position="74"/>
    </location>
</feature>
<evidence type="ECO:0000256" key="1">
    <source>
        <dbReference type="ARBA" id="ARBA00001968"/>
    </source>
</evidence>
<dbReference type="InterPro" id="IPR003697">
    <property type="entry name" value="Maf-like"/>
</dbReference>
<comment type="cofactor">
    <cofactor evidence="1 3">
        <name>a divalent metal cation</name>
        <dbReference type="ChEBI" id="CHEBI:60240"/>
    </cofactor>
</comment>
<dbReference type="PIRSF" id="PIRSF006305">
    <property type="entry name" value="Maf"/>
    <property type="match status" value="1"/>
</dbReference>
<comment type="similarity">
    <text evidence="3">Belongs to the Maf family. YhdE subfamily.</text>
</comment>
<keyword evidence="3" id="KW-0546">Nucleotide metabolism</keyword>
<sequence>MEFKTTKPLILASASPRRKELLSLLGAPFEVKTMEVDEHSVFGSSPAELVCNIAMEKGLHVAERNQDAIVISADTMVFIDDEPLGKPDNAEMAKDHLRRLSGRTHTVITGVAIYFDDVCSMFFEKTKVTFFALSEEWISNYVASGDCFDKAGAYGIQTVGALMVEHVNGDYNNVVGLPIAGLYRELKHLELIEHVTAGTRYDN</sequence>
<gene>
    <name evidence="4" type="ORF">ACFPYN_09950</name>
</gene>
<dbReference type="NCBIfam" id="TIGR00172">
    <property type="entry name" value="maf"/>
    <property type="match status" value="1"/>
</dbReference>
<dbReference type="EC" id="3.6.1.9" evidence="3"/>
<comment type="catalytic activity">
    <reaction evidence="3">
        <text>UTP + H2O = UMP + diphosphate + H(+)</text>
        <dbReference type="Rhea" id="RHEA:29395"/>
        <dbReference type="ChEBI" id="CHEBI:15377"/>
        <dbReference type="ChEBI" id="CHEBI:15378"/>
        <dbReference type="ChEBI" id="CHEBI:33019"/>
        <dbReference type="ChEBI" id="CHEBI:46398"/>
        <dbReference type="ChEBI" id="CHEBI:57865"/>
        <dbReference type="EC" id="3.6.1.9"/>
    </reaction>
</comment>
<organism evidence="4 5">
    <name type="scientific">Paenisporosarcina macmurdoensis</name>
    <dbReference type="NCBI Taxonomy" id="212659"/>
    <lineage>
        <taxon>Bacteria</taxon>
        <taxon>Bacillati</taxon>
        <taxon>Bacillota</taxon>
        <taxon>Bacilli</taxon>
        <taxon>Bacillales</taxon>
        <taxon>Caryophanaceae</taxon>
        <taxon>Paenisporosarcina</taxon>
    </lineage>
</organism>